<dbReference type="Proteomes" id="UP001183682">
    <property type="component" value="Unassembled WGS sequence"/>
</dbReference>
<comment type="similarity">
    <text evidence="1">Belongs to the DCK/DGK family.</text>
</comment>
<dbReference type="InterPro" id="IPR027417">
    <property type="entry name" value="P-loop_NTPase"/>
</dbReference>
<reference evidence="6 8" key="1">
    <citation type="submission" date="2020-06" db="EMBL/GenBank/DDBJ databases">
        <title>Crossreactivity between MHC class I-restricted antigens from cancer cells and an enterococcal bacteriophage.</title>
        <authorList>
            <person name="Fluckiger A."/>
            <person name="Daillere R."/>
            <person name="Sassi M."/>
            <person name="Cattoir V."/>
            <person name="Kroemer G."/>
            <person name="Zitvogel L."/>
        </authorList>
    </citation>
    <scope>NUCLEOTIDE SEQUENCE [LARGE SCALE GENOMIC DNA]</scope>
    <source>
        <strain evidence="6 8">EG4</strain>
    </source>
</reference>
<dbReference type="InterPro" id="IPR002624">
    <property type="entry name" value="DCK/DGK"/>
</dbReference>
<gene>
    <name evidence="6" type="ORF">HWH42_17375</name>
    <name evidence="7" type="ORF">P7E30_02085</name>
</gene>
<proteinExistence type="inferred from homology"/>
<dbReference type="RefSeq" id="WP_060814549.1">
    <property type="nucleotide sequence ID" value="NZ_BSYC01000001.1"/>
</dbReference>
<evidence type="ECO:0000256" key="2">
    <source>
        <dbReference type="PIRSR" id="PIRSR000705-1"/>
    </source>
</evidence>
<keyword evidence="7" id="KW-0808">Transferase</keyword>
<evidence type="ECO:0000256" key="3">
    <source>
        <dbReference type="PIRSR" id="PIRSR000705-2"/>
    </source>
</evidence>
<evidence type="ECO:0000256" key="4">
    <source>
        <dbReference type="PIRSR" id="PIRSR000705-3"/>
    </source>
</evidence>
<feature type="binding site" evidence="3">
    <location>
        <position position="79"/>
    </location>
    <ligand>
        <name>substrate</name>
    </ligand>
</feature>
<evidence type="ECO:0000313" key="7">
    <source>
        <dbReference type="EMBL" id="MDT2688995.1"/>
    </source>
</evidence>
<comment type="caution">
    <text evidence="7">The sequence shown here is derived from an EMBL/GenBank/DDBJ whole genome shotgun (WGS) entry which is preliminary data.</text>
</comment>
<name>A0AAE4HPC8_ENTGA</name>
<dbReference type="PIRSF" id="PIRSF000705">
    <property type="entry name" value="DNK"/>
    <property type="match status" value="1"/>
</dbReference>
<feature type="binding site" evidence="3">
    <location>
        <position position="150"/>
    </location>
    <ligand>
        <name>substrate</name>
    </ligand>
</feature>
<dbReference type="EMBL" id="JARPZN010000001">
    <property type="protein sequence ID" value="MDT2688995.1"/>
    <property type="molecule type" value="Genomic_DNA"/>
</dbReference>
<keyword evidence="4" id="KW-0067">ATP-binding</keyword>
<dbReference type="PANTHER" id="PTHR10513:SF35">
    <property type="entry name" value="DEOXYADENOSINE KINASE"/>
    <property type="match status" value="1"/>
</dbReference>
<dbReference type="Proteomes" id="UP000571857">
    <property type="component" value="Unassembled WGS sequence"/>
</dbReference>
<evidence type="ECO:0000313" key="8">
    <source>
        <dbReference type="Proteomes" id="UP000571857"/>
    </source>
</evidence>
<dbReference type="Gene3D" id="3.40.50.300">
    <property type="entry name" value="P-loop containing nucleotide triphosphate hydrolases"/>
    <property type="match status" value="1"/>
</dbReference>
<evidence type="ECO:0000313" key="6">
    <source>
        <dbReference type="EMBL" id="MBA0974340.1"/>
    </source>
</evidence>
<dbReference type="CDD" id="cd01673">
    <property type="entry name" value="dNK"/>
    <property type="match status" value="1"/>
</dbReference>
<dbReference type="EMBL" id="JABXJK010000089">
    <property type="protein sequence ID" value="MBA0974340.1"/>
    <property type="molecule type" value="Genomic_DNA"/>
</dbReference>
<organism evidence="7 9">
    <name type="scientific">Enterococcus gallinarum</name>
    <dbReference type="NCBI Taxonomy" id="1353"/>
    <lineage>
        <taxon>Bacteria</taxon>
        <taxon>Bacillati</taxon>
        <taxon>Bacillota</taxon>
        <taxon>Bacilli</taxon>
        <taxon>Lactobacillales</taxon>
        <taxon>Enterococcaceae</taxon>
        <taxon>Enterococcus</taxon>
    </lineage>
</organism>
<dbReference type="Pfam" id="PF01712">
    <property type="entry name" value="dNK"/>
    <property type="match status" value="1"/>
</dbReference>
<dbReference type="GO" id="GO:0005737">
    <property type="term" value="C:cytoplasm"/>
    <property type="evidence" value="ECO:0007669"/>
    <property type="project" value="TreeGrafter"/>
</dbReference>
<evidence type="ECO:0000313" key="9">
    <source>
        <dbReference type="Proteomes" id="UP001183682"/>
    </source>
</evidence>
<feature type="binding site" evidence="3">
    <location>
        <position position="55"/>
    </location>
    <ligand>
        <name>substrate</name>
    </ligand>
</feature>
<reference evidence="7" key="2">
    <citation type="submission" date="2023-03" db="EMBL/GenBank/DDBJ databases">
        <authorList>
            <person name="Shen W."/>
            <person name="Cai J."/>
        </authorList>
    </citation>
    <scope>NUCLEOTIDE SEQUENCE</scope>
    <source>
        <strain evidence="7">K69-2</strain>
    </source>
</reference>
<feature type="binding site" evidence="4">
    <location>
        <begin position="189"/>
        <end position="191"/>
    </location>
    <ligand>
        <name>ATP</name>
        <dbReference type="ChEBI" id="CHEBI:30616"/>
    </ligand>
</feature>
<dbReference type="AlphaFoldDB" id="A0AAE4HPC8"/>
<feature type="binding site" evidence="4">
    <location>
        <begin position="8"/>
        <end position="16"/>
    </location>
    <ligand>
        <name>ATP</name>
        <dbReference type="ChEBI" id="CHEBI:30616"/>
    </ligand>
</feature>
<feature type="active site" description="Proton acceptor" evidence="2">
    <location>
        <position position="78"/>
    </location>
</feature>
<dbReference type="PANTHER" id="PTHR10513">
    <property type="entry name" value="DEOXYNUCLEOSIDE KINASE"/>
    <property type="match status" value="1"/>
</dbReference>
<keyword evidence="7" id="KW-0418">Kinase</keyword>
<dbReference type="GO" id="GO:0005524">
    <property type="term" value="F:ATP binding"/>
    <property type="evidence" value="ECO:0007669"/>
    <property type="project" value="UniProtKB-KW"/>
</dbReference>
<dbReference type="SUPFAM" id="SSF52540">
    <property type="entry name" value="P-loop containing nucleoside triphosphate hydrolases"/>
    <property type="match status" value="1"/>
</dbReference>
<evidence type="ECO:0000256" key="1">
    <source>
        <dbReference type="ARBA" id="ARBA00007420"/>
    </source>
</evidence>
<evidence type="ECO:0000259" key="5">
    <source>
        <dbReference type="Pfam" id="PF01712"/>
    </source>
</evidence>
<dbReference type="InterPro" id="IPR050566">
    <property type="entry name" value="Deoxyribonucleoside_kinase"/>
</dbReference>
<feature type="domain" description="Deoxynucleoside kinase" evidence="5">
    <location>
        <begin position="5"/>
        <end position="207"/>
    </location>
</feature>
<feature type="binding site" evidence="4">
    <location>
        <begin position="141"/>
        <end position="145"/>
    </location>
    <ligand>
        <name>ATP</name>
        <dbReference type="ChEBI" id="CHEBI:30616"/>
    </ligand>
</feature>
<dbReference type="GeneID" id="93224890"/>
<sequence>MHVLLIAGTIGAGKSSLTDFLSKEMASKPFYENVEDNDVLPLFYSNPERYAFLLQIFFLNKSFLAMREALSHDDNVIDRSIYEDSMMFHLNADLGRISPMEVEQYDNLLNTMLRELEDSAPMKQPDLMIHIKVSLETMIDRIGKRGRSYEQVANDPSLYDYYKLLNERYDAWYENFDVCPKMQIDGDELDFVADPQNLNKIMKMIETKLAEIRTGKEKGIYQTQRAVVKGDFSEK</sequence>
<dbReference type="GO" id="GO:0019136">
    <property type="term" value="F:deoxynucleoside kinase activity"/>
    <property type="evidence" value="ECO:0007669"/>
    <property type="project" value="InterPro"/>
</dbReference>
<feature type="binding site" evidence="3">
    <location>
        <position position="32"/>
    </location>
    <ligand>
        <name>substrate</name>
    </ligand>
</feature>
<feature type="binding site" evidence="3">
    <location>
        <position position="84"/>
    </location>
    <ligand>
        <name>substrate</name>
    </ligand>
</feature>
<keyword evidence="4" id="KW-0547">Nucleotide-binding</keyword>
<feature type="binding site" evidence="3">
    <location>
        <position position="44"/>
    </location>
    <ligand>
        <name>substrate</name>
    </ligand>
</feature>
<protein>
    <submittedName>
        <fullName evidence="7">Deoxynucleoside kinase</fullName>
    </submittedName>
</protein>
<dbReference type="InterPro" id="IPR031314">
    <property type="entry name" value="DNK_dom"/>
</dbReference>
<accession>A0AAE4HPC8</accession>